<dbReference type="InterPro" id="IPR050721">
    <property type="entry name" value="Trk_Ktr_HKT_K-transport"/>
</dbReference>
<dbReference type="SUPFAM" id="SSF51735">
    <property type="entry name" value="NAD(P)-binding Rossmann-fold domains"/>
    <property type="match status" value="2"/>
</dbReference>
<dbReference type="SUPFAM" id="SSF81324">
    <property type="entry name" value="Voltage-gated potassium channels"/>
    <property type="match status" value="1"/>
</dbReference>
<gene>
    <name evidence="2" type="ORF">QQ91_021290</name>
</gene>
<proteinExistence type="predicted"/>
<dbReference type="GO" id="GO:0034220">
    <property type="term" value="P:monoatomic ion transmembrane transport"/>
    <property type="evidence" value="ECO:0007669"/>
    <property type="project" value="UniProtKB-KW"/>
</dbReference>
<keyword evidence="2" id="KW-0406">Ion transport</keyword>
<reference evidence="2" key="3">
    <citation type="submission" date="2020-02" db="EMBL/GenBank/DDBJ databases">
        <authorList>
            <person name="Sarangi A.N."/>
            <person name="Ghosh S."/>
            <person name="Mukherjee M."/>
            <person name="Tripathy S."/>
        </authorList>
    </citation>
    <scope>NUCLEOTIDE SEQUENCE</scope>
    <source>
        <strain evidence="2">BDU141951</strain>
    </source>
</reference>
<keyword evidence="2" id="KW-0813">Transport</keyword>
<sequence length="561" mass="61148">MKPKIIVCGLGNTGYRVFSLLRQQGAHVVGISSQPIDEEHVVVGDLRSPDVLVQAGIHDASALLLMTSDDALNLAILTQARVLNPRIRIINRLLNTGLGSRLDQTLSYHVSMSVSALSGPIFAFAALGNTAIGQIDLMGHNWPMYEECIDANHPWNGMVLRHLWENRDRMLIYYQAAGQKVDLVSAVLQDHQLAVGDRLIIATRPSPSRMQRLTWERRIRSFLAGLRQFRRQSQAALAITLVLFFLITAATLIYISVNFNIAIADALYFTVGMLTGAGGHEEVAEQAPVAIKVFTAIMMLVGAGVIGVFYALLNDLVLGTHFHQVWNAVQLPQRHHYIVCGLGGVGFQIARQLKLGGHDVVVIERDAQGRFVNSIRALKIPVILGDASLPDTLKEARITTAAGLLAVTSYDTGNLEIALAAKSLAHQLPIVVRNQDPNFARQVQQVFEFEQVMSPTELAAPSFAAAALGGQVLGSGITGQSLWVALGALITPGHAFFGKRVTDIAQEADLVPLYIQTPQGALHGFDLFSHTLDNQDVLYLTIPANKLEELWRTVPSQVSTR</sequence>
<dbReference type="AlphaFoldDB" id="A0A0C1VA77"/>
<reference evidence="2" key="2">
    <citation type="journal article" date="2015" name="Genome Announc.">
        <title>Draft Genome Sequence of Filamentous Marine Cyanobacterium Lyngbya confervoides Strain BDU141951.</title>
        <authorList>
            <person name="Chandrababunaidu M.M."/>
            <person name="Sen D."/>
            <person name="Tripathy S."/>
        </authorList>
    </citation>
    <scope>NUCLEOTIDE SEQUENCE</scope>
    <source>
        <strain evidence="2">BDU141951</strain>
    </source>
</reference>
<dbReference type="PANTHER" id="PTHR43833:SF11">
    <property type="entry name" value="VOLTAGE-GATED POTASSIUM CHANNEL KCH"/>
    <property type="match status" value="1"/>
</dbReference>
<feature type="domain" description="RCK N-terminal" evidence="1">
    <location>
        <begin position="334"/>
        <end position="453"/>
    </location>
</feature>
<dbReference type="InterPro" id="IPR036291">
    <property type="entry name" value="NAD(P)-bd_dom_sf"/>
</dbReference>
<accession>A0A0C1VA77</accession>
<dbReference type="Gene3D" id="1.10.287.70">
    <property type="match status" value="1"/>
</dbReference>
<evidence type="ECO:0000313" key="2">
    <source>
        <dbReference type="EMBL" id="NEV69636.1"/>
    </source>
</evidence>
<comment type="caution">
    <text evidence="2">The sequence shown here is derived from an EMBL/GenBank/DDBJ whole genome shotgun (WGS) entry which is preliminary data.</text>
</comment>
<dbReference type="InterPro" id="IPR003148">
    <property type="entry name" value="RCK_N"/>
</dbReference>
<evidence type="ECO:0000259" key="1">
    <source>
        <dbReference type="PROSITE" id="PS51201"/>
    </source>
</evidence>
<name>A0A0C1VA77_9CYAN</name>
<protein>
    <submittedName>
        <fullName evidence="2">Potassium channel protein</fullName>
    </submittedName>
</protein>
<dbReference type="PROSITE" id="PS51201">
    <property type="entry name" value="RCK_N"/>
    <property type="match status" value="1"/>
</dbReference>
<dbReference type="GO" id="GO:0006813">
    <property type="term" value="P:potassium ion transport"/>
    <property type="evidence" value="ECO:0007669"/>
    <property type="project" value="InterPro"/>
</dbReference>
<dbReference type="Gene3D" id="3.40.50.720">
    <property type="entry name" value="NAD(P)-binding Rossmann-like Domain"/>
    <property type="match status" value="2"/>
</dbReference>
<dbReference type="Pfam" id="PF02254">
    <property type="entry name" value="TrkA_N"/>
    <property type="match status" value="2"/>
</dbReference>
<organism evidence="2">
    <name type="scientific">Lyngbya confervoides BDU141951</name>
    <dbReference type="NCBI Taxonomy" id="1574623"/>
    <lineage>
        <taxon>Bacteria</taxon>
        <taxon>Bacillati</taxon>
        <taxon>Cyanobacteriota</taxon>
        <taxon>Cyanophyceae</taxon>
        <taxon>Oscillatoriophycideae</taxon>
        <taxon>Oscillatoriales</taxon>
        <taxon>Microcoleaceae</taxon>
        <taxon>Lyngbya</taxon>
    </lineage>
</organism>
<dbReference type="PANTHER" id="PTHR43833">
    <property type="entry name" value="POTASSIUM CHANNEL PROTEIN 2-RELATED-RELATED"/>
    <property type="match status" value="1"/>
</dbReference>
<reference evidence="2" key="1">
    <citation type="submission" date="2014-11" db="EMBL/GenBank/DDBJ databases">
        <authorList>
            <person name="Malar M.C."/>
            <person name="Sen D."/>
            <person name="Tripathy S."/>
        </authorList>
    </citation>
    <scope>NUCLEOTIDE SEQUENCE</scope>
    <source>
        <strain evidence="2">BDU141951</strain>
    </source>
</reference>
<dbReference type="EMBL" id="JTHE02000003">
    <property type="protein sequence ID" value="NEV69636.1"/>
    <property type="molecule type" value="Genomic_DNA"/>
</dbReference>
<keyword evidence="2" id="KW-0407">Ion channel</keyword>